<feature type="compositionally biased region" description="Low complexity" evidence="6">
    <location>
        <begin position="501"/>
        <end position="515"/>
    </location>
</feature>
<dbReference type="SUPFAM" id="SSF88659">
    <property type="entry name" value="Sigma3 and sigma4 domains of RNA polymerase sigma factors"/>
    <property type="match status" value="1"/>
</dbReference>
<evidence type="ECO:0000313" key="10">
    <source>
        <dbReference type="Proteomes" id="UP000198348"/>
    </source>
</evidence>
<evidence type="ECO:0000259" key="8">
    <source>
        <dbReference type="Pfam" id="PF13490"/>
    </source>
</evidence>
<dbReference type="AlphaFoldDB" id="A0A238V257"/>
<dbReference type="PANTHER" id="PTHR43133:SF8">
    <property type="entry name" value="RNA POLYMERASE SIGMA FACTOR HI_1459-RELATED"/>
    <property type="match status" value="1"/>
</dbReference>
<feature type="compositionally biased region" description="Basic and acidic residues" evidence="6">
    <location>
        <begin position="372"/>
        <end position="390"/>
    </location>
</feature>
<gene>
    <name evidence="9" type="ORF">SAMN06265360_101204</name>
</gene>
<dbReference type="Pfam" id="PF04542">
    <property type="entry name" value="Sigma70_r2"/>
    <property type="match status" value="1"/>
</dbReference>
<keyword evidence="10" id="KW-1185">Reference proteome</keyword>
<dbReference type="InterPro" id="IPR041916">
    <property type="entry name" value="Anti_sigma_zinc_sf"/>
</dbReference>
<evidence type="ECO:0000256" key="2">
    <source>
        <dbReference type="ARBA" id="ARBA00023015"/>
    </source>
</evidence>
<organism evidence="9 10">
    <name type="scientific">Haloechinothrix alba</name>
    <dbReference type="NCBI Taxonomy" id="664784"/>
    <lineage>
        <taxon>Bacteria</taxon>
        <taxon>Bacillati</taxon>
        <taxon>Actinomycetota</taxon>
        <taxon>Actinomycetes</taxon>
        <taxon>Pseudonocardiales</taxon>
        <taxon>Pseudonocardiaceae</taxon>
        <taxon>Haloechinothrix</taxon>
    </lineage>
</organism>
<dbReference type="Gene3D" id="1.10.10.1320">
    <property type="entry name" value="Anti-sigma factor, zinc-finger domain"/>
    <property type="match status" value="1"/>
</dbReference>
<dbReference type="InterPro" id="IPR014284">
    <property type="entry name" value="RNA_pol_sigma-70_dom"/>
</dbReference>
<reference evidence="9 10" key="1">
    <citation type="submission" date="2017-06" db="EMBL/GenBank/DDBJ databases">
        <authorList>
            <person name="Kim H.J."/>
            <person name="Triplett B.A."/>
        </authorList>
    </citation>
    <scope>NUCLEOTIDE SEQUENCE [LARGE SCALE GENOMIC DNA]</scope>
    <source>
        <strain evidence="9 10">DSM 45207</strain>
    </source>
</reference>
<dbReference type="PANTHER" id="PTHR43133">
    <property type="entry name" value="RNA POLYMERASE ECF-TYPE SIGMA FACTO"/>
    <property type="match status" value="1"/>
</dbReference>
<dbReference type="InterPro" id="IPR013324">
    <property type="entry name" value="RNA_pol_sigma_r3/r4-like"/>
</dbReference>
<sequence>MPSTSSASRSDDAVLLRRLRRDDDAAFSELFELHAAAVRRLARGLTRHASEAEDITSETFFRVLQAVRRGAGPTDSVRGYLLTVARRVAMEHQAASRDVPVSDEELSSRAGSYEHGIARSAERSLITRAFSSLPARWRAVLWQTEVEGEQPAVIAPNFGLNANATAALARRARQGLRAAYLQAHLSENERGRLSAGCADVLDKLGAYTAGSVTGAEARRVRRHLAECAFCATRHDELRDVSFSLREHAVALAAVTTASSAPVAAAAGDAAASTAGSWVGRQVVRACAAVQNAVGGVPVKVAIAVSSTAAAGVFGFTAAAQLSSAPPEIIGLPGQQGVPELTAERTSERDGSHAVVPPSPEELNEPDGSWGADAREGTEGDTHRGGQREAGEPGEPGGDGAAGDAPGVSEETREAGDTVGELAGRGGGVDPAGSGTRSDDVSRPSVPEEARSATRDGQGATANAEGAAGGEQGATASADGTAGSVRVVEDADGSVADEQTGGEDPAAGADAAPQEGTEVRPEGEQDPGSAGSAADDPTSPECSCEEPGSYEVYYYEEEYYYVEYGSGYYYFGY</sequence>
<dbReference type="InterPro" id="IPR013325">
    <property type="entry name" value="RNA_pol_sigma_r2"/>
</dbReference>
<keyword evidence="2" id="KW-0805">Transcription regulation</keyword>
<evidence type="ECO:0000256" key="6">
    <source>
        <dbReference type="SAM" id="MobiDB-lite"/>
    </source>
</evidence>
<evidence type="ECO:0000256" key="5">
    <source>
        <dbReference type="ARBA" id="ARBA00023163"/>
    </source>
</evidence>
<dbReference type="InterPro" id="IPR027383">
    <property type="entry name" value="Znf_put"/>
</dbReference>
<dbReference type="GO" id="GO:0003677">
    <property type="term" value="F:DNA binding"/>
    <property type="evidence" value="ECO:0007669"/>
    <property type="project" value="UniProtKB-KW"/>
</dbReference>
<dbReference type="InterPro" id="IPR007627">
    <property type="entry name" value="RNA_pol_sigma70_r2"/>
</dbReference>
<accession>A0A238V257</accession>
<dbReference type="GO" id="GO:0016987">
    <property type="term" value="F:sigma factor activity"/>
    <property type="evidence" value="ECO:0007669"/>
    <property type="project" value="UniProtKB-KW"/>
</dbReference>
<dbReference type="InterPro" id="IPR039425">
    <property type="entry name" value="RNA_pol_sigma-70-like"/>
</dbReference>
<feature type="compositionally biased region" description="Basic and acidic residues" evidence="6">
    <location>
        <begin position="436"/>
        <end position="453"/>
    </location>
</feature>
<keyword evidence="3" id="KW-0731">Sigma factor</keyword>
<dbReference type="SUPFAM" id="SSF88946">
    <property type="entry name" value="Sigma2 domain of RNA polymerase sigma factors"/>
    <property type="match status" value="1"/>
</dbReference>
<dbReference type="Gene3D" id="1.10.1740.10">
    <property type="match status" value="1"/>
</dbReference>
<dbReference type="OrthoDB" id="4990598at2"/>
<name>A0A238V257_9PSEU</name>
<keyword evidence="4" id="KW-0238">DNA-binding</keyword>
<evidence type="ECO:0000313" key="9">
    <source>
        <dbReference type="EMBL" id="SNR28356.1"/>
    </source>
</evidence>
<feature type="domain" description="Putative zinc-finger" evidence="8">
    <location>
        <begin position="197"/>
        <end position="228"/>
    </location>
</feature>
<evidence type="ECO:0000256" key="4">
    <source>
        <dbReference type="ARBA" id="ARBA00023125"/>
    </source>
</evidence>
<feature type="domain" description="RNA polymerase sigma-70 region 2" evidence="7">
    <location>
        <begin position="30"/>
        <end position="92"/>
    </location>
</feature>
<dbReference type="Proteomes" id="UP000198348">
    <property type="component" value="Unassembled WGS sequence"/>
</dbReference>
<keyword evidence="5" id="KW-0804">Transcription</keyword>
<evidence type="ECO:0000256" key="3">
    <source>
        <dbReference type="ARBA" id="ARBA00023082"/>
    </source>
</evidence>
<feature type="region of interest" description="Disordered" evidence="6">
    <location>
        <begin position="340"/>
        <end position="546"/>
    </location>
</feature>
<dbReference type="GO" id="GO:0006352">
    <property type="term" value="P:DNA-templated transcription initiation"/>
    <property type="evidence" value="ECO:0007669"/>
    <property type="project" value="InterPro"/>
</dbReference>
<dbReference type="EMBL" id="FZNW01000001">
    <property type="protein sequence ID" value="SNR28356.1"/>
    <property type="molecule type" value="Genomic_DNA"/>
</dbReference>
<feature type="compositionally biased region" description="Basic and acidic residues" evidence="6">
    <location>
        <begin position="341"/>
        <end position="351"/>
    </location>
</feature>
<proteinExistence type="inferred from homology"/>
<dbReference type="RefSeq" id="WP_089299534.1">
    <property type="nucleotide sequence ID" value="NZ_FZNW01000001.1"/>
</dbReference>
<feature type="compositionally biased region" description="Low complexity" evidence="6">
    <location>
        <begin position="456"/>
        <end position="465"/>
    </location>
</feature>
<feature type="compositionally biased region" description="Low complexity" evidence="6">
    <location>
        <begin position="472"/>
        <end position="483"/>
    </location>
</feature>
<protein>
    <submittedName>
        <fullName evidence="9">RNA polymerase sigma factor, sigma-70 family</fullName>
    </submittedName>
</protein>
<evidence type="ECO:0000256" key="1">
    <source>
        <dbReference type="ARBA" id="ARBA00010641"/>
    </source>
</evidence>
<evidence type="ECO:0000259" key="7">
    <source>
        <dbReference type="Pfam" id="PF04542"/>
    </source>
</evidence>
<dbReference type="Pfam" id="PF13490">
    <property type="entry name" value="zf-HC2"/>
    <property type="match status" value="1"/>
</dbReference>
<dbReference type="NCBIfam" id="TIGR02937">
    <property type="entry name" value="sigma70-ECF"/>
    <property type="match status" value="1"/>
</dbReference>
<comment type="similarity">
    <text evidence="1">Belongs to the sigma-70 factor family. ECF subfamily.</text>
</comment>